<sequence length="108" mass="12131">MLDFESFCFYLAEIFRFELMFQFIARVSTLTESIHYGPPIDISITWKKPVNGKFTATFSNSNTVPGGQTKTIIRAIRQACSVGGEAKAKFRAIRTKVRDDECGQQPSA</sequence>
<proteinExistence type="predicted"/>
<protein>
    <submittedName>
        <fullName evidence="1">Uncharacterized protein</fullName>
    </submittedName>
</protein>
<gene>
    <name evidence="1" type="primary">Acey_s0021.g417</name>
    <name evidence="1" type="ORF">Y032_0021g417</name>
</gene>
<dbReference type="AlphaFoldDB" id="A0A016V0J3"/>
<organism evidence="1 2">
    <name type="scientific">Ancylostoma ceylanicum</name>
    <dbReference type="NCBI Taxonomy" id="53326"/>
    <lineage>
        <taxon>Eukaryota</taxon>
        <taxon>Metazoa</taxon>
        <taxon>Ecdysozoa</taxon>
        <taxon>Nematoda</taxon>
        <taxon>Chromadorea</taxon>
        <taxon>Rhabditida</taxon>
        <taxon>Rhabditina</taxon>
        <taxon>Rhabditomorpha</taxon>
        <taxon>Strongyloidea</taxon>
        <taxon>Ancylostomatidae</taxon>
        <taxon>Ancylostomatinae</taxon>
        <taxon>Ancylostoma</taxon>
    </lineage>
</organism>
<dbReference type="EMBL" id="JARK01001357">
    <property type="protein sequence ID" value="EYC20776.1"/>
    <property type="molecule type" value="Genomic_DNA"/>
</dbReference>
<comment type="caution">
    <text evidence="1">The sequence shown here is derived from an EMBL/GenBank/DDBJ whole genome shotgun (WGS) entry which is preliminary data.</text>
</comment>
<evidence type="ECO:0000313" key="2">
    <source>
        <dbReference type="Proteomes" id="UP000024635"/>
    </source>
</evidence>
<keyword evidence="2" id="KW-1185">Reference proteome</keyword>
<name>A0A016V0J3_9BILA</name>
<reference evidence="2" key="1">
    <citation type="journal article" date="2015" name="Nat. Genet.">
        <title>The genome and transcriptome of the zoonotic hookworm Ancylostoma ceylanicum identify infection-specific gene families.</title>
        <authorList>
            <person name="Schwarz E.M."/>
            <person name="Hu Y."/>
            <person name="Antoshechkin I."/>
            <person name="Miller M.M."/>
            <person name="Sternberg P.W."/>
            <person name="Aroian R.V."/>
        </authorList>
    </citation>
    <scope>NUCLEOTIDE SEQUENCE</scope>
    <source>
        <strain evidence="2">HY135</strain>
    </source>
</reference>
<dbReference type="Proteomes" id="UP000024635">
    <property type="component" value="Unassembled WGS sequence"/>
</dbReference>
<evidence type="ECO:0000313" key="1">
    <source>
        <dbReference type="EMBL" id="EYC20776.1"/>
    </source>
</evidence>
<accession>A0A016V0J3</accession>